<proteinExistence type="predicted"/>
<accession>A0A9P7JRZ0</accession>
<dbReference type="OrthoDB" id="2690876at2759"/>
<feature type="region of interest" description="Disordered" evidence="1">
    <location>
        <begin position="19"/>
        <end position="41"/>
    </location>
</feature>
<evidence type="ECO:0000313" key="2">
    <source>
        <dbReference type="EMBL" id="KAG2103708.1"/>
    </source>
</evidence>
<gene>
    <name evidence="2" type="ORF">F5147DRAFT_775834</name>
</gene>
<comment type="caution">
    <text evidence="2">The sequence shown here is derived from an EMBL/GenBank/DDBJ whole genome shotgun (WGS) entry which is preliminary data.</text>
</comment>
<evidence type="ECO:0000256" key="1">
    <source>
        <dbReference type="SAM" id="MobiDB-lite"/>
    </source>
</evidence>
<protein>
    <submittedName>
        <fullName evidence="2">Uncharacterized protein</fullName>
    </submittedName>
</protein>
<dbReference type="RefSeq" id="XP_041290605.1">
    <property type="nucleotide sequence ID" value="XM_041441778.1"/>
</dbReference>
<name>A0A9P7JRZ0_9AGAM</name>
<dbReference type="AlphaFoldDB" id="A0A9P7JRZ0"/>
<reference evidence="2" key="1">
    <citation type="journal article" date="2020" name="New Phytol.">
        <title>Comparative genomics reveals dynamic genome evolution in host specialist ectomycorrhizal fungi.</title>
        <authorList>
            <person name="Lofgren L.A."/>
            <person name="Nguyen N.H."/>
            <person name="Vilgalys R."/>
            <person name="Ruytinx J."/>
            <person name="Liao H.L."/>
            <person name="Branco S."/>
            <person name="Kuo A."/>
            <person name="LaButti K."/>
            <person name="Lipzen A."/>
            <person name="Andreopoulos W."/>
            <person name="Pangilinan J."/>
            <person name="Riley R."/>
            <person name="Hundley H."/>
            <person name="Na H."/>
            <person name="Barry K."/>
            <person name="Grigoriev I.V."/>
            <person name="Stajich J.E."/>
            <person name="Kennedy P.G."/>
        </authorList>
    </citation>
    <scope>NUCLEOTIDE SEQUENCE</scope>
    <source>
        <strain evidence="2">FC423</strain>
    </source>
</reference>
<organism evidence="2 3">
    <name type="scientific">Suillus discolor</name>
    <dbReference type="NCBI Taxonomy" id="1912936"/>
    <lineage>
        <taxon>Eukaryota</taxon>
        <taxon>Fungi</taxon>
        <taxon>Dikarya</taxon>
        <taxon>Basidiomycota</taxon>
        <taxon>Agaricomycotina</taxon>
        <taxon>Agaricomycetes</taxon>
        <taxon>Agaricomycetidae</taxon>
        <taxon>Boletales</taxon>
        <taxon>Suillineae</taxon>
        <taxon>Suillaceae</taxon>
        <taxon>Suillus</taxon>
    </lineage>
</organism>
<evidence type="ECO:0000313" key="3">
    <source>
        <dbReference type="Proteomes" id="UP000823399"/>
    </source>
</evidence>
<dbReference type="EMBL" id="JABBWM010000043">
    <property type="protein sequence ID" value="KAG2103708.1"/>
    <property type="molecule type" value="Genomic_DNA"/>
</dbReference>
<keyword evidence="3" id="KW-1185">Reference proteome</keyword>
<sequence>MAVAEDAFKLLGRVADAFDDPSSHESRKDFQRKHHQDTQAPDIRKVKFSMLAMPAASPLSSTSATSMTDDELADMASMTANRSCTSLSETIRSLTGMTSHVIYQPQSVFICVALLAWSVHFHANLRAAAWCFQTPDSY</sequence>
<dbReference type="Proteomes" id="UP000823399">
    <property type="component" value="Unassembled WGS sequence"/>
</dbReference>
<dbReference type="GeneID" id="64704037"/>